<dbReference type="SUPFAM" id="SSF50447">
    <property type="entry name" value="Translation proteins"/>
    <property type="match status" value="1"/>
</dbReference>
<keyword evidence="4 8" id="KW-0251">Elongation factor</keyword>
<dbReference type="Gene3D" id="3.30.70.240">
    <property type="match status" value="1"/>
</dbReference>
<dbReference type="InterPro" id="IPR009022">
    <property type="entry name" value="EFG_III"/>
</dbReference>
<dbReference type="PRINTS" id="PR00315">
    <property type="entry name" value="ELONGATNFCT"/>
</dbReference>
<dbReference type="GO" id="GO:0005525">
    <property type="term" value="F:GTP binding"/>
    <property type="evidence" value="ECO:0007669"/>
    <property type="project" value="UniProtKB-UniRule"/>
</dbReference>
<comment type="subcellular location">
    <subcellularLocation>
        <location evidence="8">Cytoplasm</location>
    </subcellularLocation>
</comment>
<dbReference type="GO" id="GO:0032790">
    <property type="term" value="P:ribosome disassembly"/>
    <property type="evidence" value="ECO:0007669"/>
    <property type="project" value="TreeGrafter"/>
</dbReference>
<feature type="binding site" evidence="8">
    <location>
        <begin position="17"/>
        <end position="24"/>
    </location>
    <ligand>
        <name>GTP</name>
        <dbReference type="ChEBI" id="CHEBI:37565"/>
    </ligand>
</feature>
<dbReference type="AlphaFoldDB" id="A0A6C1F6N7"/>
<dbReference type="CDD" id="cd01434">
    <property type="entry name" value="EFG_mtEFG1_IV"/>
    <property type="match status" value="1"/>
</dbReference>
<keyword evidence="9" id="KW-0175">Coiled coil</keyword>
<dbReference type="PANTHER" id="PTHR43261">
    <property type="entry name" value="TRANSLATION ELONGATION FACTOR G-RELATED"/>
    <property type="match status" value="1"/>
</dbReference>
<sequence>MSRITPITRYRNIGISAHIDAGKTTTTERILFYTGINHKIGEVHDGAATMDWMEQEQERGITITSAATTTFWSGMAKQFKPHRINIIDTPGHVDFTIEVERSMRVLDGAVMVYCAVGGVQPQSETVWRQANKYNVPRIAFINKMDRMGANFLRVIKQIKTRLGANPVPLQLAIGSEDSFIGVIDLIKMQAVYWTDSDQGLTFNYDKIPKNMVALSKKWHQNLIESAVEANEDLLDKYLNEINLSESEIKAALRQRCLNNEIILITCGSAFKNKGVQSLLDAIVEYLPAPNDIQDIKGILNDKNQTPSLRTSDDQEPFSALAFKIANDPFVGNLTFFRVYSGVVKSGDTVLNSVKSQKERFGRIVQMHANKREEIKEVYAGDIAAAIGLKDVTTGDTLCNLNHPIILERMEFPEPVISISVEPKTKVDQEKMGLALARLAKEDPSFRVRTDQESNQTIISGMGELHLEIIVDRMKREFSVDANIGQPQVAYRETILEKVTDIEGKHIKQSGGRGQYGHVVIELFPLHSEKEKYLFINDIKGGVIPSEYISAIDKGIQEQLKYGPLAGYPVVNIGIRLYFGSYHDVDSSELAFKLAAAIAFKKGFKQAKPILLEPIMKVEIETPDEYMGDVIGDLNRRRGIIEGMQDLSIGKIINACVPLSEMFGYATDLRSQTQGRASYSMEFLKYVEAPCSVSKDIIDKREK</sequence>
<gene>
    <name evidence="8 11" type="primary">fusA</name>
    <name evidence="11" type="ORF">GUU85_02490</name>
</gene>
<dbReference type="CDD" id="cd04088">
    <property type="entry name" value="EFG_mtEFG_II"/>
    <property type="match status" value="1"/>
</dbReference>
<dbReference type="CDD" id="cd16262">
    <property type="entry name" value="EFG_III"/>
    <property type="match status" value="1"/>
</dbReference>
<dbReference type="Gene3D" id="2.40.30.10">
    <property type="entry name" value="Translation factors"/>
    <property type="match status" value="1"/>
</dbReference>
<dbReference type="SUPFAM" id="SSF54211">
    <property type="entry name" value="Ribosomal protein S5 domain 2-like"/>
    <property type="match status" value="1"/>
</dbReference>
<name>A0A6C1F6N7_BUCUN</name>
<dbReference type="InterPro" id="IPR035647">
    <property type="entry name" value="EFG_III/V"/>
</dbReference>
<dbReference type="InterPro" id="IPR047872">
    <property type="entry name" value="EFG_IV"/>
</dbReference>
<protein>
    <recommendedName>
        <fullName evidence="2 8">Elongation factor G</fullName>
        <shortName evidence="8">EF-G</shortName>
    </recommendedName>
</protein>
<dbReference type="SMART" id="SM00838">
    <property type="entry name" value="EFG_C"/>
    <property type="match status" value="1"/>
</dbReference>
<keyword evidence="6 8" id="KW-0342">GTP-binding</keyword>
<evidence type="ECO:0000256" key="2">
    <source>
        <dbReference type="ARBA" id="ARBA00017872"/>
    </source>
</evidence>
<dbReference type="FunFam" id="3.40.50.300:FF:000029">
    <property type="entry name" value="Elongation factor G"/>
    <property type="match status" value="1"/>
</dbReference>
<feature type="binding site" evidence="8">
    <location>
        <begin position="142"/>
        <end position="145"/>
    </location>
    <ligand>
        <name>GTP</name>
        <dbReference type="ChEBI" id="CHEBI:37565"/>
    </ligand>
</feature>
<keyword evidence="5 8" id="KW-0648">Protein biosynthesis</keyword>
<evidence type="ECO:0000256" key="5">
    <source>
        <dbReference type="ARBA" id="ARBA00022917"/>
    </source>
</evidence>
<dbReference type="InterPro" id="IPR004161">
    <property type="entry name" value="EFTu-like_2"/>
</dbReference>
<evidence type="ECO:0000256" key="3">
    <source>
        <dbReference type="ARBA" id="ARBA00022741"/>
    </source>
</evidence>
<dbReference type="NCBIfam" id="TIGR00484">
    <property type="entry name" value="EF-G"/>
    <property type="match status" value="1"/>
</dbReference>
<dbReference type="InterPro" id="IPR027417">
    <property type="entry name" value="P-loop_NTPase"/>
</dbReference>
<dbReference type="FunFam" id="3.30.70.870:FF:000001">
    <property type="entry name" value="Elongation factor G"/>
    <property type="match status" value="1"/>
</dbReference>
<dbReference type="Proteomes" id="UP000502958">
    <property type="component" value="Chromosome"/>
</dbReference>
<dbReference type="EMBL" id="CP047588">
    <property type="protein sequence ID" value="QIE02203.1"/>
    <property type="molecule type" value="Genomic_DNA"/>
</dbReference>
<evidence type="ECO:0000259" key="10">
    <source>
        <dbReference type="PROSITE" id="PS51722"/>
    </source>
</evidence>
<evidence type="ECO:0000256" key="8">
    <source>
        <dbReference type="HAMAP-Rule" id="MF_00054"/>
    </source>
</evidence>
<dbReference type="SMART" id="SM00889">
    <property type="entry name" value="EFG_IV"/>
    <property type="match status" value="1"/>
</dbReference>
<evidence type="ECO:0000256" key="9">
    <source>
        <dbReference type="SAM" id="Coils"/>
    </source>
</evidence>
<accession>A0A6C1F6N7</accession>
<dbReference type="NCBIfam" id="TIGR00231">
    <property type="entry name" value="small_GTP"/>
    <property type="match status" value="1"/>
</dbReference>
<dbReference type="InterPro" id="IPR004540">
    <property type="entry name" value="Transl_elong_EFG/EF2"/>
</dbReference>
<dbReference type="PROSITE" id="PS51722">
    <property type="entry name" value="G_TR_2"/>
    <property type="match status" value="1"/>
</dbReference>
<dbReference type="NCBIfam" id="NF009381">
    <property type="entry name" value="PRK12740.1-5"/>
    <property type="match status" value="1"/>
</dbReference>
<organism evidence="11 12">
    <name type="scientific">Buchnera aphidicola subsp. Uroleucon sonchi</name>
    <dbReference type="NCBI Taxonomy" id="118118"/>
    <lineage>
        <taxon>Bacteria</taxon>
        <taxon>Pseudomonadati</taxon>
        <taxon>Pseudomonadota</taxon>
        <taxon>Gammaproteobacteria</taxon>
        <taxon>Enterobacterales</taxon>
        <taxon>Erwiniaceae</taxon>
        <taxon>Buchnera</taxon>
    </lineage>
</organism>
<dbReference type="Pfam" id="PF03764">
    <property type="entry name" value="EFG_IV"/>
    <property type="match status" value="1"/>
</dbReference>
<dbReference type="CDD" id="cd01886">
    <property type="entry name" value="EF-G"/>
    <property type="match status" value="1"/>
</dbReference>
<dbReference type="CDD" id="cd03713">
    <property type="entry name" value="EFG_mtEFG_C"/>
    <property type="match status" value="1"/>
</dbReference>
<dbReference type="FunFam" id="2.40.30.10:FF:000006">
    <property type="entry name" value="Elongation factor G"/>
    <property type="match status" value="1"/>
</dbReference>
<evidence type="ECO:0000313" key="12">
    <source>
        <dbReference type="Proteomes" id="UP000502958"/>
    </source>
</evidence>
<dbReference type="InterPro" id="IPR005225">
    <property type="entry name" value="Small_GTP-bd"/>
</dbReference>
<feature type="coiled-coil region" evidence="9">
    <location>
        <begin position="227"/>
        <end position="254"/>
    </location>
</feature>
<dbReference type="Gene3D" id="3.30.70.870">
    <property type="entry name" value="Elongation Factor G (Translational Gtpase), domain 3"/>
    <property type="match status" value="1"/>
</dbReference>
<dbReference type="Pfam" id="PF14492">
    <property type="entry name" value="EFG_III"/>
    <property type="match status" value="1"/>
</dbReference>
<dbReference type="InterPro" id="IPR000795">
    <property type="entry name" value="T_Tr_GTP-bd_dom"/>
</dbReference>
<dbReference type="SUPFAM" id="SSF54980">
    <property type="entry name" value="EF-G C-terminal domain-like"/>
    <property type="match status" value="2"/>
</dbReference>
<dbReference type="InterPro" id="IPR000640">
    <property type="entry name" value="EFG_V-like"/>
</dbReference>
<comment type="similarity">
    <text evidence="1 8">Belongs to the TRAFAC class translation factor GTPase superfamily. Classic translation factor GTPase family. EF-G/EF-2 subfamily.</text>
</comment>
<dbReference type="InterPro" id="IPR014721">
    <property type="entry name" value="Ribsml_uS5_D2-typ_fold_subgr"/>
</dbReference>
<keyword evidence="8" id="KW-0963">Cytoplasm</keyword>
<dbReference type="InterPro" id="IPR035649">
    <property type="entry name" value="EFG_V"/>
</dbReference>
<dbReference type="Gene3D" id="3.40.50.300">
    <property type="entry name" value="P-loop containing nucleotide triphosphate hydrolases"/>
    <property type="match status" value="1"/>
</dbReference>
<dbReference type="InterPro" id="IPR020568">
    <property type="entry name" value="Ribosomal_Su5_D2-typ_SF"/>
</dbReference>
<dbReference type="GO" id="GO:0003924">
    <property type="term" value="F:GTPase activity"/>
    <property type="evidence" value="ECO:0007669"/>
    <property type="project" value="InterPro"/>
</dbReference>
<feature type="domain" description="Tr-type G" evidence="10">
    <location>
        <begin position="8"/>
        <end position="290"/>
    </location>
</feature>
<dbReference type="Pfam" id="PF00009">
    <property type="entry name" value="GTP_EFTU"/>
    <property type="match status" value="1"/>
</dbReference>
<dbReference type="Gene3D" id="3.30.230.10">
    <property type="match status" value="1"/>
</dbReference>
<dbReference type="GO" id="GO:0003746">
    <property type="term" value="F:translation elongation factor activity"/>
    <property type="evidence" value="ECO:0007669"/>
    <property type="project" value="UniProtKB-UniRule"/>
</dbReference>
<dbReference type="SUPFAM" id="SSF52540">
    <property type="entry name" value="P-loop containing nucleoside triphosphate hydrolases"/>
    <property type="match status" value="1"/>
</dbReference>
<dbReference type="FunFam" id="3.30.70.240:FF:000001">
    <property type="entry name" value="Elongation factor G"/>
    <property type="match status" value="1"/>
</dbReference>
<keyword evidence="3 8" id="KW-0547">Nucleotide-binding</keyword>
<dbReference type="GO" id="GO:0097216">
    <property type="term" value="F:guanosine tetraphosphate binding"/>
    <property type="evidence" value="ECO:0007669"/>
    <property type="project" value="UniProtKB-ARBA"/>
</dbReference>
<dbReference type="RefSeq" id="WP_163119625.1">
    <property type="nucleotide sequence ID" value="NZ_CP047588.1"/>
</dbReference>
<dbReference type="InterPro" id="IPR041095">
    <property type="entry name" value="EFG_II"/>
</dbReference>
<proteinExistence type="inferred from homology"/>
<dbReference type="InterPro" id="IPR005517">
    <property type="entry name" value="Transl_elong_EFG/EF2_IV"/>
</dbReference>
<dbReference type="FunFam" id="3.30.230.10:FF:000003">
    <property type="entry name" value="Elongation factor G"/>
    <property type="match status" value="1"/>
</dbReference>
<evidence type="ECO:0000256" key="4">
    <source>
        <dbReference type="ARBA" id="ARBA00022768"/>
    </source>
</evidence>
<dbReference type="Pfam" id="PF00679">
    <property type="entry name" value="EFG_C"/>
    <property type="match status" value="1"/>
</dbReference>
<comment type="function">
    <text evidence="7 8">Catalyzes the GTP-dependent ribosomal translocation step during translation elongation. During this step, the ribosome changes from the pre-translocational (PRE) to the post-translocational (POST) state as the newly formed A-site-bound peptidyl-tRNA and P-site-bound deacylated tRNA move to the P and E sites, respectively. Catalyzes the coordinated movement of the two tRNA molecules, the mRNA and conformational changes in the ribosome.</text>
</comment>
<dbReference type="InterPro" id="IPR009000">
    <property type="entry name" value="Transl_B-barrel_sf"/>
</dbReference>
<dbReference type="Pfam" id="PF03144">
    <property type="entry name" value="GTP_EFTU_D2"/>
    <property type="match status" value="1"/>
</dbReference>
<dbReference type="GO" id="GO:0005737">
    <property type="term" value="C:cytoplasm"/>
    <property type="evidence" value="ECO:0007669"/>
    <property type="project" value="UniProtKB-SubCell"/>
</dbReference>
<evidence type="ECO:0000256" key="7">
    <source>
        <dbReference type="ARBA" id="ARBA00024731"/>
    </source>
</evidence>
<evidence type="ECO:0000256" key="6">
    <source>
        <dbReference type="ARBA" id="ARBA00023134"/>
    </source>
</evidence>
<dbReference type="PANTHER" id="PTHR43261:SF1">
    <property type="entry name" value="RIBOSOME-RELEASING FACTOR 2, MITOCHONDRIAL"/>
    <property type="match status" value="1"/>
</dbReference>
<dbReference type="InterPro" id="IPR031157">
    <property type="entry name" value="G_TR_CS"/>
</dbReference>
<evidence type="ECO:0000256" key="1">
    <source>
        <dbReference type="ARBA" id="ARBA00005870"/>
    </source>
</evidence>
<reference evidence="11 12" key="1">
    <citation type="submission" date="2020-01" db="EMBL/GenBank/DDBJ databases">
        <title>Complete genome of Buchnera aphidicola isolated from Chaitophorus populeti.</title>
        <authorList>
            <person name="Park J."/>
            <person name="Xi H."/>
        </authorList>
    </citation>
    <scope>NUCLEOTIDE SEQUENCE [LARGE SCALE GENOMIC DNA]</scope>
    <source>
        <strain evidence="11 12">UsonBac</strain>
    </source>
</reference>
<dbReference type="HAMAP" id="MF_00054_B">
    <property type="entry name" value="EF_G_EF_2_B"/>
    <property type="match status" value="1"/>
</dbReference>
<feature type="binding site" evidence="8">
    <location>
        <begin position="88"/>
        <end position="92"/>
    </location>
    <ligand>
        <name>GTP</name>
        <dbReference type="ChEBI" id="CHEBI:37565"/>
    </ligand>
</feature>
<dbReference type="PROSITE" id="PS00301">
    <property type="entry name" value="G_TR_1"/>
    <property type="match status" value="1"/>
</dbReference>
<evidence type="ECO:0000313" key="11">
    <source>
        <dbReference type="EMBL" id="QIE02203.1"/>
    </source>
</evidence>